<dbReference type="EMBL" id="LCFQ01000001">
    <property type="protein sequence ID" value="KKS98915.1"/>
    <property type="molecule type" value="Genomic_DNA"/>
</dbReference>
<dbReference type="Gene3D" id="3.40.1400.10">
    <property type="entry name" value="Sugar-phosphate isomerase, RpiB/LacA/LacB"/>
    <property type="match status" value="1"/>
</dbReference>
<sequence>MKIYLGADHKGYKLKKKVAEWLIKLKHDFEDLGAEEYDRSDDYTKYAARVASMVAENENSFGILMCGSGVGVDIMANKFDGARASFGKSVDQVKAGRRDDDMNILVLASDYTDGESAKKMVKAFLTTKFDKSARHKRRLADIEKIEENN</sequence>
<dbReference type="InterPro" id="IPR003500">
    <property type="entry name" value="RpiB_LacA_LacB"/>
</dbReference>
<dbReference type="Proteomes" id="UP000034090">
    <property type="component" value="Unassembled WGS sequence"/>
</dbReference>
<dbReference type="STRING" id="1618578.UV74_C0001G0025"/>
<comment type="similarity">
    <text evidence="1">Belongs to the LacAB/RpiB family.</text>
</comment>
<proteinExistence type="inferred from homology"/>
<protein>
    <submittedName>
        <fullName evidence="2">Ribose 5-phosphate isomerase B</fullName>
    </submittedName>
</protein>
<dbReference type="PANTHER" id="PTHR30345">
    <property type="entry name" value="RIBOSE-5-PHOSPHATE ISOMERASE B"/>
    <property type="match status" value="1"/>
</dbReference>
<dbReference type="PANTHER" id="PTHR30345:SF0">
    <property type="entry name" value="DNA DAMAGE-REPAIR_TOLERATION PROTEIN DRT102"/>
    <property type="match status" value="1"/>
</dbReference>
<dbReference type="NCBIfam" id="TIGR00689">
    <property type="entry name" value="rpiB_lacA_lacB"/>
    <property type="match status" value="1"/>
</dbReference>
<dbReference type="Pfam" id="PF02502">
    <property type="entry name" value="LacAB_rpiB"/>
    <property type="match status" value="1"/>
</dbReference>
<accession>A0A0G1DM06</accession>
<comment type="caution">
    <text evidence="2">The sequence shown here is derived from an EMBL/GenBank/DDBJ whole genome shotgun (WGS) entry which is preliminary data.</text>
</comment>
<keyword evidence="2" id="KW-0413">Isomerase</keyword>
<evidence type="ECO:0000313" key="3">
    <source>
        <dbReference type="Proteomes" id="UP000034090"/>
    </source>
</evidence>
<dbReference type="SUPFAM" id="SSF89623">
    <property type="entry name" value="Ribose/Galactose isomerase RpiB/AlsB"/>
    <property type="match status" value="1"/>
</dbReference>
<dbReference type="PIRSF" id="PIRSF005384">
    <property type="entry name" value="RpiB_LacA_B"/>
    <property type="match status" value="1"/>
</dbReference>
<dbReference type="AlphaFoldDB" id="A0A0G1DM06"/>
<dbReference type="NCBIfam" id="NF004051">
    <property type="entry name" value="PRK05571.1"/>
    <property type="match status" value="1"/>
</dbReference>
<dbReference type="GO" id="GO:0009052">
    <property type="term" value="P:pentose-phosphate shunt, non-oxidative branch"/>
    <property type="evidence" value="ECO:0007669"/>
    <property type="project" value="TreeGrafter"/>
</dbReference>
<evidence type="ECO:0000313" key="2">
    <source>
        <dbReference type="EMBL" id="KKS98915.1"/>
    </source>
</evidence>
<dbReference type="InterPro" id="IPR036569">
    <property type="entry name" value="RpiB_LacA_LacB_sf"/>
</dbReference>
<name>A0A0G1DM06_9BACT</name>
<reference evidence="2 3" key="1">
    <citation type="journal article" date="2015" name="Nature">
        <title>rRNA introns, odd ribosomes, and small enigmatic genomes across a large radiation of phyla.</title>
        <authorList>
            <person name="Brown C.T."/>
            <person name="Hug L.A."/>
            <person name="Thomas B.C."/>
            <person name="Sharon I."/>
            <person name="Castelle C.J."/>
            <person name="Singh A."/>
            <person name="Wilkins M.J."/>
            <person name="Williams K.H."/>
            <person name="Banfield J.F."/>
        </authorList>
    </citation>
    <scope>NUCLEOTIDE SEQUENCE [LARGE SCALE GENOMIC DNA]</scope>
</reference>
<gene>
    <name evidence="2" type="ORF">UV74_C0001G0025</name>
</gene>
<organism evidence="2 3">
    <name type="scientific">Candidatus Woesebacteria bacterium GW2011_GWB1_43_14</name>
    <dbReference type="NCBI Taxonomy" id="1618578"/>
    <lineage>
        <taxon>Bacteria</taxon>
        <taxon>Candidatus Woeseibacteriota</taxon>
    </lineage>
</organism>
<dbReference type="GO" id="GO:0004751">
    <property type="term" value="F:ribose-5-phosphate isomerase activity"/>
    <property type="evidence" value="ECO:0007669"/>
    <property type="project" value="TreeGrafter"/>
</dbReference>
<evidence type="ECO:0000256" key="1">
    <source>
        <dbReference type="ARBA" id="ARBA00008754"/>
    </source>
</evidence>
<dbReference type="GO" id="GO:0019316">
    <property type="term" value="P:D-allose catabolic process"/>
    <property type="evidence" value="ECO:0007669"/>
    <property type="project" value="TreeGrafter"/>
</dbReference>